<evidence type="ECO:0000313" key="12">
    <source>
        <dbReference type="EMBL" id="EFN58325.1"/>
    </source>
</evidence>
<gene>
    <name evidence="12" type="ORF">CHLNCDRAFT_7891</name>
</gene>
<dbReference type="InterPro" id="IPR011009">
    <property type="entry name" value="Kinase-like_dom_sf"/>
</dbReference>
<dbReference type="EMBL" id="GL433838">
    <property type="protein sequence ID" value="EFN58325.1"/>
    <property type="molecule type" value="Genomic_DNA"/>
</dbReference>
<dbReference type="FunCoup" id="E1Z8D0">
    <property type="interactions" value="1566"/>
</dbReference>
<dbReference type="RefSeq" id="XP_005850427.1">
    <property type="nucleotide sequence ID" value="XM_005850365.1"/>
</dbReference>
<feature type="non-terminal residue" evidence="12">
    <location>
        <position position="1"/>
    </location>
</feature>
<evidence type="ECO:0000259" key="11">
    <source>
        <dbReference type="PROSITE" id="PS50011"/>
    </source>
</evidence>
<dbReference type="InParanoid" id="E1Z8D0"/>
<dbReference type="EC" id="2.7.11.1" evidence="1"/>
<dbReference type="Gene3D" id="1.10.510.10">
    <property type="entry name" value="Transferase(Phosphotransferase) domain 1"/>
    <property type="match status" value="1"/>
</dbReference>
<evidence type="ECO:0000256" key="1">
    <source>
        <dbReference type="ARBA" id="ARBA00012513"/>
    </source>
</evidence>
<dbReference type="OrthoDB" id="2649at2759"/>
<dbReference type="STRING" id="554065.E1Z8D0"/>
<reference evidence="12 13" key="1">
    <citation type="journal article" date="2010" name="Plant Cell">
        <title>The Chlorella variabilis NC64A genome reveals adaptation to photosymbiosis, coevolution with viruses, and cryptic sex.</title>
        <authorList>
            <person name="Blanc G."/>
            <person name="Duncan G."/>
            <person name="Agarkova I."/>
            <person name="Borodovsky M."/>
            <person name="Gurnon J."/>
            <person name="Kuo A."/>
            <person name="Lindquist E."/>
            <person name="Lucas S."/>
            <person name="Pangilinan J."/>
            <person name="Polle J."/>
            <person name="Salamov A."/>
            <person name="Terry A."/>
            <person name="Yamada T."/>
            <person name="Dunigan D.D."/>
            <person name="Grigoriev I.V."/>
            <person name="Claverie J.M."/>
            <person name="Van Etten J.L."/>
        </authorList>
    </citation>
    <scope>NUCLEOTIDE SEQUENCE [LARGE SCALE GENOMIC DNA]</scope>
    <source>
        <strain evidence="12 13">NC64A</strain>
    </source>
</reference>
<keyword evidence="2 10" id="KW-0723">Serine/threonine-protein kinase</keyword>
<dbReference type="SMART" id="SM00220">
    <property type="entry name" value="S_TKc"/>
    <property type="match status" value="1"/>
</dbReference>
<keyword evidence="5" id="KW-0418">Kinase</keyword>
<dbReference type="eggNOG" id="KOG1290">
    <property type="taxonomic scope" value="Eukaryota"/>
</dbReference>
<keyword evidence="3" id="KW-0808">Transferase</keyword>
<comment type="similarity">
    <text evidence="10">Belongs to the protein kinase superfamily.</text>
</comment>
<dbReference type="Pfam" id="PF00069">
    <property type="entry name" value="Pkinase"/>
    <property type="match status" value="2"/>
</dbReference>
<feature type="binding site" evidence="9">
    <location>
        <position position="46"/>
    </location>
    <ligand>
        <name>ATP</name>
        <dbReference type="ChEBI" id="CHEBI:30616"/>
    </ligand>
</feature>
<dbReference type="Gene3D" id="3.30.200.20">
    <property type="entry name" value="Phosphorylase Kinase, domain 1"/>
    <property type="match status" value="1"/>
</dbReference>
<feature type="non-terminal residue" evidence="12">
    <location>
        <position position="414"/>
    </location>
</feature>
<dbReference type="GO" id="GO:0000245">
    <property type="term" value="P:spliceosomal complex assembly"/>
    <property type="evidence" value="ECO:0007669"/>
    <property type="project" value="TreeGrafter"/>
</dbReference>
<evidence type="ECO:0000256" key="6">
    <source>
        <dbReference type="ARBA" id="ARBA00022840"/>
    </source>
</evidence>
<protein>
    <recommendedName>
        <fullName evidence="1">non-specific serine/threonine protein kinase</fullName>
        <ecNumber evidence="1">2.7.11.1</ecNumber>
    </recommendedName>
</protein>
<evidence type="ECO:0000313" key="13">
    <source>
        <dbReference type="Proteomes" id="UP000008141"/>
    </source>
</evidence>
<evidence type="ECO:0000256" key="9">
    <source>
        <dbReference type="PROSITE-ProRule" id="PRU10141"/>
    </source>
</evidence>
<dbReference type="InterPro" id="IPR051334">
    <property type="entry name" value="SRPK"/>
</dbReference>
<dbReference type="PROSITE" id="PS00108">
    <property type="entry name" value="PROTEIN_KINASE_ST"/>
    <property type="match status" value="1"/>
</dbReference>
<name>E1Z8D0_CHLVA</name>
<dbReference type="PROSITE" id="PS50011">
    <property type="entry name" value="PROTEIN_KINASE_DOM"/>
    <property type="match status" value="1"/>
</dbReference>
<keyword evidence="13" id="KW-1185">Reference proteome</keyword>
<dbReference type="Proteomes" id="UP000008141">
    <property type="component" value="Unassembled WGS sequence"/>
</dbReference>
<accession>E1Z8D0</accession>
<keyword evidence="6 9" id="KW-0067">ATP-binding</keyword>
<dbReference type="GO" id="GO:0004674">
    <property type="term" value="F:protein serine/threonine kinase activity"/>
    <property type="evidence" value="ECO:0007669"/>
    <property type="project" value="UniProtKB-KW"/>
</dbReference>
<keyword evidence="4 9" id="KW-0547">Nucleotide-binding</keyword>
<dbReference type="PANTHER" id="PTHR47634:SF9">
    <property type="entry name" value="PROTEIN KINASE DOMAIN-CONTAINING PROTEIN-RELATED"/>
    <property type="match status" value="1"/>
</dbReference>
<dbReference type="OMA" id="HEGQRPP"/>
<dbReference type="InterPro" id="IPR000719">
    <property type="entry name" value="Prot_kinase_dom"/>
</dbReference>
<comment type="catalytic activity">
    <reaction evidence="8">
        <text>L-seryl-[protein] + ATP = O-phospho-L-seryl-[protein] + ADP + H(+)</text>
        <dbReference type="Rhea" id="RHEA:17989"/>
        <dbReference type="Rhea" id="RHEA-COMP:9863"/>
        <dbReference type="Rhea" id="RHEA-COMP:11604"/>
        <dbReference type="ChEBI" id="CHEBI:15378"/>
        <dbReference type="ChEBI" id="CHEBI:29999"/>
        <dbReference type="ChEBI" id="CHEBI:30616"/>
        <dbReference type="ChEBI" id="CHEBI:83421"/>
        <dbReference type="ChEBI" id="CHEBI:456216"/>
        <dbReference type="EC" id="2.7.11.1"/>
    </reaction>
</comment>
<dbReference type="GeneID" id="17357454"/>
<evidence type="ECO:0000256" key="3">
    <source>
        <dbReference type="ARBA" id="ARBA00022679"/>
    </source>
</evidence>
<dbReference type="PANTHER" id="PTHR47634">
    <property type="entry name" value="PROTEIN KINASE DOMAIN-CONTAINING PROTEIN-RELATED"/>
    <property type="match status" value="1"/>
</dbReference>
<evidence type="ECO:0000256" key="10">
    <source>
        <dbReference type="RuleBase" id="RU000304"/>
    </source>
</evidence>
<dbReference type="InterPro" id="IPR008271">
    <property type="entry name" value="Ser/Thr_kinase_AS"/>
</dbReference>
<dbReference type="GO" id="GO:0050684">
    <property type="term" value="P:regulation of mRNA processing"/>
    <property type="evidence" value="ECO:0007669"/>
    <property type="project" value="TreeGrafter"/>
</dbReference>
<dbReference type="GO" id="GO:0005524">
    <property type="term" value="F:ATP binding"/>
    <property type="evidence" value="ECO:0007669"/>
    <property type="project" value="UniProtKB-UniRule"/>
</dbReference>
<dbReference type="KEGG" id="cvr:CHLNCDRAFT_7891"/>
<evidence type="ECO:0000256" key="5">
    <source>
        <dbReference type="ARBA" id="ARBA00022777"/>
    </source>
</evidence>
<proteinExistence type="inferred from homology"/>
<sequence>GGYHPVQVGEQFNSGRYTVLHYLGQGHYSTVWMVHDTLTQQQVAMKVVRSAENYTEAARDEVTLLTQIRDNDPDGANHCVRLLDQFEHTGPHGRHVCEVFEAMGDDLLTLIRAYEHRGIPLHIVRHLTRQTLVALDYLHIKCQIVHTDLKPENVMLTESVQPRGTPNSSLLKVGGRRLGLGWQAREGQCSCQPLQRGAGARVAPHYAAFPCPTHAWRRTPVLCPTHPSPPRPLPLCWRQVDKEELEPRLLRMGCKIVDFGNACWTDRQFSQNIQTRQYRAPEVILGAGYDDSADIWSLACMVFELVTGDFLFQPNARGQYSKDEDHLAQMIELLGAMPAEVAGAGKHSAEFFTSGGALRNIDELNLWPLEQVLQEKYFLPAAEAQQLRDFLLPMLHFDPAKRASAADMLRHPWL</sequence>
<feature type="domain" description="Protein kinase" evidence="11">
    <location>
        <begin position="17"/>
        <end position="414"/>
    </location>
</feature>
<evidence type="ECO:0000256" key="4">
    <source>
        <dbReference type="ARBA" id="ARBA00022741"/>
    </source>
</evidence>
<dbReference type="FunFam" id="1.10.510.10:FF:000339">
    <property type="entry name" value="Serine/threonine-protein kinase SRPK-like protein"/>
    <property type="match status" value="1"/>
</dbReference>
<evidence type="ECO:0000256" key="7">
    <source>
        <dbReference type="ARBA" id="ARBA00047899"/>
    </source>
</evidence>
<dbReference type="InterPro" id="IPR017441">
    <property type="entry name" value="Protein_kinase_ATP_BS"/>
</dbReference>
<organism evidence="13">
    <name type="scientific">Chlorella variabilis</name>
    <name type="common">Green alga</name>
    <dbReference type="NCBI Taxonomy" id="554065"/>
    <lineage>
        <taxon>Eukaryota</taxon>
        <taxon>Viridiplantae</taxon>
        <taxon>Chlorophyta</taxon>
        <taxon>core chlorophytes</taxon>
        <taxon>Trebouxiophyceae</taxon>
        <taxon>Chlorellales</taxon>
        <taxon>Chlorellaceae</taxon>
        <taxon>Chlorella clade</taxon>
        <taxon>Chlorella</taxon>
    </lineage>
</organism>
<dbReference type="AlphaFoldDB" id="E1Z8D0"/>
<dbReference type="CDD" id="cd14136">
    <property type="entry name" value="STKc_SRPK"/>
    <property type="match status" value="1"/>
</dbReference>
<comment type="catalytic activity">
    <reaction evidence="7">
        <text>L-threonyl-[protein] + ATP = O-phospho-L-threonyl-[protein] + ADP + H(+)</text>
        <dbReference type="Rhea" id="RHEA:46608"/>
        <dbReference type="Rhea" id="RHEA-COMP:11060"/>
        <dbReference type="Rhea" id="RHEA-COMP:11605"/>
        <dbReference type="ChEBI" id="CHEBI:15378"/>
        <dbReference type="ChEBI" id="CHEBI:30013"/>
        <dbReference type="ChEBI" id="CHEBI:30616"/>
        <dbReference type="ChEBI" id="CHEBI:61977"/>
        <dbReference type="ChEBI" id="CHEBI:456216"/>
        <dbReference type="EC" id="2.7.11.1"/>
    </reaction>
</comment>
<dbReference type="SUPFAM" id="SSF56112">
    <property type="entry name" value="Protein kinase-like (PK-like)"/>
    <property type="match status" value="1"/>
</dbReference>
<evidence type="ECO:0000256" key="2">
    <source>
        <dbReference type="ARBA" id="ARBA00022527"/>
    </source>
</evidence>
<evidence type="ECO:0000256" key="8">
    <source>
        <dbReference type="ARBA" id="ARBA00048679"/>
    </source>
</evidence>
<dbReference type="PROSITE" id="PS00107">
    <property type="entry name" value="PROTEIN_KINASE_ATP"/>
    <property type="match status" value="1"/>
</dbReference>